<keyword evidence="19" id="KW-1185">Reference proteome</keyword>
<dbReference type="Pfam" id="PF07516">
    <property type="entry name" value="SecA_SW"/>
    <property type="match status" value="1"/>
</dbReference>
<dbReference type="PRINTS" id="PR00906">
    <property type="entry name" value="SECA"/>
</dbReference>
<dbReference type="InterPro" id="IPR014001">
    <property type="entry name" value="Helicase_ATP-bd"/>
</dbReference>
<dbReference type="Pfam" id="PF07517">
    <property type="entry name" value="SecA_DEAD"/>
    <property type="match status" value="1"/>
</dbReference>
<dbReference type="GO" id="GO:0008564">
    <property type="term" value="F:protein-exporting ATPase activity"/>
    <property type="evidence" value="ECO:0007669"/>
    <property type="project" value="UniProtKB-EC"/>
</dbReference>
<dbReference type="InterPro" id="IPR020937">
    <property type="entry name" value="SecA_CS"/>
</dbReference>
<comment type="function">
    <text evidence="13">Part of the Sec protein translocase complex. Interacts with the SecYEG preprotein conducting channel. Has a central role in coupling the hydrolysis of ATP to the transfer of proteins into and across the cell membrane, serving as an ATP-driven molecular motor driving the stepwise translocation of polypeptide chains across the membrane.</text>
</comment>
<keyword evidence="4 13" id="KW-1003">Cell membrane</keyword>
<evidence type="ECO:0000256" key="14">
    <source>
        <dbReference type="SAM" id="Coils"/>
    </source>
</evidence>
<dbReference type="SMART" id="SM00490">
    <property type="entry name" value="HELICc"/>
    <property type="match status" value="1"/>
</dbReference>
<dbReference type="Pfam" id="PF01043">
    <property type="entry name" value="SecA_PP_bind"/>
    <property type="match status" value="1"/>
</dbReference>
<feature type="domain" description="Helicase C-terminal" evidence="16">
    <location>
        <begin position="610"/>
        <end position="786"/>
    </location>
</feature>
<dbReference type="GO" id="GO:0005524">
    <property type="term" value="F:ATP binding"/>
    <property type="evidence" value="ECO:0007669"/>
    <property type="project" value="UniProtKB-UniRule"/>
</dbReference>
<dbReference type="InterPro" id="IPR027417">
    <property type="entry name" value="P-loop_NTPase"/>
</dbReference>
<protein>
    <recommendedName>
        <fullName evidence="13">Protein translocase subunit SecA</fullName>
        <ecNumber evidence="13">7.4.2.8</ecNumber>
    </recommendedName>
</protein>
<comment type="similarity">
    <text evidence="2 13">Belongs to the SecA family.</text>
</comment>
<keyword evidence="12 13" id="KW-0472">Membrane</keyword>
<dbReference type="SUPFAM" id="SSF81767">
    <property type="entry name" value="Pre-protein crosslinking domain of SecA"/>
    <property type="match status" value="1"/>
</dbReference>
<comment type="subunit">
    <text evidence="13">Monomer and homodimer. Part of the essential Sec protein translocation apparatus which comprises SecA, SecYEG and auxiliary proteins SecDF. Other proteins may also be involved.</text>
</comment>
<dbReference type="GO" id="GO:0017038">
    <property type="term" value="P:protein import"/>
    <property type="evidence" value="ECO:0007669"/>
    <property type="project" value="InterPro"/>
</dbReference>
<feature type="domain" description="Helicase ATP-binding" evidence="15">
    <location>
        <begin position="179"/>
        <end position="338"/>
    </location>
</feature>
<dbReference type="Pfam" id="PF21090">
    <property type="entry name" value="P-loop_SecA"/>
    <property type="match status" value="2"/>
</dbReference>
<evidence type="ECO:0000256" key="9">
    <source>
        <dbReference type="ARBA" id="ARBA00022927"/>
    </source>
</evidence>
<dbReference type="PROSITE" id="PS51192">
    <property type="entry name" value="HELICASE_ATP_BIND_1"/>
    <property type="match status" value="1"/>
</dbReference>
<dbReference type="EMBL" id="SRLH01000004">
    <property type="protein sequence ID" value="TGD58012.1"/>
    <property type="molecule type" value="Genomic_DNA"/>
</dbReference>
<dbReference type="NCBIfam" id="NF009536">
    <property type="entry name" value="PRK12901.1"/>
    <property type="match status" value="1"/>
</dbReference>
<dbReference type="Gene3D" id="3.90.1440.10">
    <property type="entry name" value="SecA, preprotein cross-linking domain"/>
    <property type="match status" value="1"/>
</dbReference>
<keyword evidence="10 13" id="KW-1278">Translocase</keyword>
<dbReference type="EC" id="7.4.2.8" evidence="13"/>
<dbReference type="GO" id="GO:0005829">
    <property type="term" value="C:cytosol"/>
    <property type="evidence" value="ECO:0007669"/>
    <property type="project" value="TreeGrafter"/>
</dbReference>
<dbReference type="SMART" id="SM00957">
    <property type="entry name" value="SecA_DEAD"/>
    <property type="match status" value="1"/>
</dbReference>
<keyword evidence="3 13" id="KW-0813">Transport</keyword>
<comment type="caution">
    <text evidence="18">The sequence shown here is derived from an EMBL/GenBank/DDBJ whole genome shotgun (WGS) entry which is preliminary data.</text>
</comment>
<dbReference type="InterPro" id="IPR011116">
    <property type="entry name" value="SecA_Wing/Scaffold"/>
</dbReference>
<keyword evidence="14" id="KW-0175">Coiled coil</keyword>
<proteinExistence type="inferred from homology"/>
<evidence type="ECO:0000259" key="15">
    <source>
        <dbReference type="PROSITE" id="PS51192"/>
    </source>
</evidence>
<evidence type="ECO:0000256" key="1">
    <source>
        <dbReference type="ARBA" id="ARBA00004496"/>
    </source>
</evidence>
<dbReference type="InterPro" id="IPR014018">
    <property type="entry name" value="SecA_motor_DEAD"/>
</dbReference>
<evidence type="ECO:0000256" key="13">
    <source>
        <dbReference type="HAMAP-Rule" id="MF_01382"/>
    </source>
</evidence>
<dbReference type="InterPro" id="IPR011130">
    <property type="entry name" value="SecA_preprotein_X-link_dom"/>
</dbReference>
<keyword evidence="6" id="KW-0997">Cell inner membrane</keyword>
<evidence type="ECO:0000256" key="6">
    <source>
        <dbReference type="ARBA" id="ARBA00022519"/>
    </source>
</evidence>
<dbReference type="PROSITE" id="PS51196">
    <property type="entry name" value="SECA_MOTOR_DEAD"/>
    <property type="match status" value="1"/>
</dbReference>
<keyword evidence="9 13" id="KW-0653">Protein transport</keyword>
<keyword evidence="5 13" id="KW-0963">Cytoplasm</keyword>
<evidence type="ECO:0000256" key="3">
    <source>
        <dbReference type="ARBA" id="ARBA00022448"/>
    </source>
</evidence>
<evidence type="ECO:0000313" key="18">
    <source>
        <dbReference type="EMBL" id="TGD58012.1"/>
    </source>
</evidence>
<dbReference type="SUPFAM" id="SSF81886">
    <property type="entry name" value="Helical scaffold and wing domains of SecA"/>
    <property type="match status" value="1"/>
</dbReference>
<dbReference type="HAMAP" id="MF_01382">
    <property type="entry name" value="SecA"/>
    <property type="match status" value="1"/>
</dbReference>
<dbReference type="FunFam" id="3.40.50.300:FF:000694">
    <property type="entry name" value="Preprotein translocase subunit SecA"/>
    <property type="match status" value="1"/>
</dbReference>
<dbReference type="InterPro" id="IPR001650">
    <property type="entry name" value="Helicase_C-like"/>
</dbReference>
<dbReference type="PANTHER" id="PTHR30612:SF0">
    <property type="entry name" value="CHLOROPLAST PROTEIN-TRANSPORTING ATPASE"/>
    <property type="match status" value="1"/>
</dbReference>
<feature type="binding site" evidence="13">
    <location>
        <begin position="195"/>
        <end position="199"/>
    </location>
    <ligand>
        <name>ATP</name>
        <dbReference type="ChEBI" id="CHEBI:30616"/>
    </ligand>
</feature>
<reference evidence="18 19" key="1">
    <citation type="submission" date="2019-04" db="EMBL/GenBank/DDBJ databases">
        <title>Flavobacterium sp. strain DS2-A Genome sequencing and assembly.</title>
        <authorList>
            <person name="Kim I."/>
        </authorList>
    </citation>
    <scope>NUCLEOTIDE SEQUENCE [LARGE SCALE GENOMIC DNA]</scope>
    <source>
        <strain evidence="18 19">DS2-A</strain>
    </source>
</reference>
<comment type="catalytic activity">
    <reaction evidence="13">
        <text>ATP + H2O + cellular proteinSide 1 = ADP + phosphate + cellular proteinSide 2.</text>
        <dbReference type="EC" id="7.4.2.8"/>
    </reaction>
</comment>
<dbReference type="GO" id="GO:0005886">
    <property type="term" value="C:plasma membrane"/>
    <property type="evidence" value="ECO:0007669"/>
    <property type="project" value="UniProtKB-SubCell"/>
</dbReference>
<evidence type="ECO:0000256" key="11">
    <source>
        <dbReference type="ARBA" id="ARBA00023010"/>
    </source>
</evidence>
<dbReference type="InterPro" id="IPR011115">
    <property type="entry name" value="SecA_DEAD"/>
</dbReference>
<keyword evidence="11 13" id="KW-0811">Translocation</keyword>
<evidence type="ECO:0000256" key="2">
    <source>
        <dbReference type="ARBA" id="ARBA00007650"/>
    </source>
</evidence>
<dbReference type="GO" id="GO:0031522">
    <property type="term" value="C:cell envelope Sec protein transport complex"/>
    <property type="evidence" value="ECO:0007669"/>
    <property type="project" value="TreeGrafter"/>
</dbReference>
<dbReference type="GO" id="GO:0065002">
    <property type="term" value="P:intracellular protein transmembrane transport"/>
    <property type="evidence" value="ECO:0007669"/>
    <property type="project" value="UniProtKB-UniRule"/>
</dbReference>
<gene>
    <name evidence="13 18" type="primary">secA</name>
    <name evidence="18" type="ORF">E4635_08365</name>
</gene>
<comment type="subcellular location">
    <subcellularLocation>
        <location evidence="13">Cell membrane</location>
        <topology evidence="13">Peripheral membrane protein</topology>
        <orientation evidence="13">Cytoplasmic side</orientation>
    </subcellularLocation>
    <subcellularLocation>
        <location evidence="1 13">Cytoplasm</location>
    </subcellularLocation>
    <text evidence="13">Distribution is 50-50.</text>
</comment>
<dbReference type="PROSITE" id="PS01312">
    <property type="entry name" value="SECA"/>
    <property type="match status" value="1"/>
</dbReference>
<sequence length="1116" mass="127350">MSFINSILKAFVGDKSQKDVKAIQPLITKIKAFESSLSSLSHDELRAKTTEFKQKIKQARAEKDAKIESLKLEVEAIQDIDAREEIYVQIDALEKEAYEISEKTLNEILPEAFAVVKETAKRFKENTQVTVSATPKDRELSASKSYINIVGDTAVWANSWNAAGKEITWDMIHYDVQLIGGIVLHQGKISEMQTGEGKTLVATLPLYLNALTGNGVHLVTVNDYLAKRDSAWKAPLFEFHGLTVDCIDLHQPNSDERRKAYEADITYGTNNEFGFDYLRDNMSHSPSDLVQRKHNFAIVDEVDSVLIDDARTPLIISGQVTDGDRHEFNELKPKIDNLVNLQRQLANGFLAEAKRLIKEGNTKDGGFQLLRAYRALPKNKALIKFLSEEGVKQLLQKTENQYMADNNREMPKVDEALYFVIEEKNNQVELTESGIQAMSRDTDDTFFVLPDIGTEIARIEKLNLSKEEEAEQKEILFQDFSVKSERIHTLTQLLKAYTLFEKDTEYVIMDNKVLIVDEQTGRIMDGRRYSDGLHQAIEAKENVKIEDATQTYATVTLQNYFRMYSKLAGMTGTATTEAGEFWEIYKLDVVEIPTNKGISRIDKEDLIYRSVREKFNAVIEDVVQLSQAGRPVLIGTTSVEISELLSRMLKMRNIQHNVLNAKMHKQEAQIVEEAGKPGVVTIATNMAGRGTDIKLTPEVKAAGGLAIIGTERHDSRRVDRQLRGRAGRQGDPGSSQFYVSLEDNLMRLFGSERVAKVMDRMGLKEGEVIQHSMMTKSIERAQKKVEENNFGVRKRLLEYDDVMNAQREVVYKRRRHALHGERLKLDIANMMYDTCEVIVEKNKLTNDFKNFEFELIRNLSITSPVTETEFAKLTEIELTGKIYKAALQYYNEKIERNAEDAFPIIRNVYENPGNHFERIIVPFSDGIKSLNVVTDLKRAYESQGKQLIADFEKNITLAIVDEAWKKHLRKMDELKQSVQLAVHEQKDPLLIYKFEAFNLFKAMIDNINKDVISFLFKGDLPQQNNNIQEAKEVRSQERYTESKEEILNSDEIAERNHEAGQTQQRQVTETIVRDAPKINRNDNVTIKHVMSGKSETMKYKKAESMLATGEWVIVNE</sequence>
<dbReference type="InterPro" id="IPR044722">
    <property type="entry name" value="SecA_SF2_C"/>
</dbReference>
<feature type="binding site" evidence="13">
    <location>
        <position position="177"/>
    </location>
    <ligand>
        <name>ATP</name>
        <dbReference type="ChEBI" id="CHEBI:30616"/>
    </ligand>
</feature>
<evidence type="ECO:0000256" key="10">
    <source>
        <dbReference type="ARBA" id="ARBA00022967"/>
    </source>
</evidence>
<evidence type="ECO:0000256" key="4">
    <source>
        <dbReference type="ARBA" id="ARBA00022475"/>
    </source>
</evidence>
<feature type="coiled-coil region" evidence="14">
    <location>
        <begin position="42"/>
        <end position="80"/>
    </location>
</feature>
<dbReference type="AlphaFoldDB" id="A0A4Z0L7M5"/>
<dbReference type="OrthoDB" id="9805579at2"/>
<dbReference type="SMART" id="SM00958">
    <property type="entry name" value="SecA_PP_bind"/>
    <property type="match status" value="1"/>
</dbReference>
<evidence type="ECO:0000259" key="16">
    <source>
        <dbReference type="PROSITE" id="PS51194"/>
    </source>
</evidence>
<dbReference type="RefSeq" id="WP_135526184.1">
    <property type="nucleotide sequence ID" value="NZ_SRLH01000004.1"/>
</dbReference>
<keyword evidence="7 13" id="KW-0547">Nucleotide-binding</keyword>
<dbReference type="FunFam" id="3.40.50.300:FF:000246">
    <property type="entry name" value="Preprotein translocase subunit SecA"/>
    <property type="match status" value="1"/>
</dbReference>
<dbReference type="GO" id="GO:0043952">
    <property type="term" value="P:protein transport by the Sec complex"/>
    <property type="evidence" value="ECO:0007669"/>
    <property type="project" value="TreeGrafter"/>
</dbReference>
<evidence type="ECO:0000313" key="19">
    <source>
        <dbReference type="Proteomes" id="UP000297407"/>
    </source>
</evidence>
<dbReference type="InterPro" id="IPR036670">
    <property type="entry name" value="SecA_X-link_sf"/>
</dbReference>
<dbReference type="Proteomes" id="UP000297407">
    <property type="component" value="Unassembled WGS sequence"/>
</dbReference>
<name>A0A4Z0L7M5_9FLAO</name>
<dbReference type="CDD" id="cd18803">
    <property type="entry name" value="SF2_C_secA"/>
    <property type="match status" value="1"/>
</dbReference>
<evidence type="ECO:0000259" key="17">
    <source>
        <dbReference type="PROSITE" id="PS51196"/>
    </source>
</evidence>
<evidence type="ECO:0000256" key="8">
    <source>
        <dbReference type="ARBA" id="ARBA00022840"/>
    </source>
</evidence>
<evidence type="ECO:0000256" key="12">
    <source>
        <dbReference type="ARBA" id="ARBA00023136"/>
    </source>
</evidence>
<dbReference type="CDD" id="cd17928">
    <property type="entry name" value="DEXDc_SecA"/>
    <property type="match status" value="1"/>
</dbReference>
<dbReference type="InterPro" id="IPR000185">
    <property type="entry name" value="SecA"/>
</dbReference>
<feature type="binding site" evidence="13">
    <location>
        <position position="692"/>
    </location>
    <ligand>
        <name>ATP</name>
        <dbReference type="ChEBI" id="CHEBI:30616"/>
    </ligand>
</feature>
<dbReference type="PANTHER" id="PTHR30612">
    <property type="entry name" value="SECA INNER MEMBRANE COMPONENT OF SEC PROTEIN SECRETION SYSTEM"/>
    <property type="match status" value="1"/>
</dbReference>
<dbReference type="SUPFAM" id="SSF52540">
    <property type="entry name" value="P-loop containing nucleoside triphosphate hydrolases"/>
    <property type="match status" value="2"/>
</dbReference>
<organism evidence="18 19">
    <name type="scientific">Flavobacterium humi</name>
    <dbReference type="NCBI Taxonomy" id="2562683"/>
    <lineage>
        <taxon>Bacteria</taxon>
        <taxon>Pseudomonadati</taxon>
        <taxon>Bacteroidota</taxon>
        <taxon>Flavobacteriia</taxon>
        <taxon>Flavobacteriales</taxon>
        <taxon>Flavobacteriaceae</taxon>
        <taxon>Flavobacterium</taxon>
    </lineage>
</organism>
<evidence type="ECO:0000256" key="5">
    <source>
        <dbReference type="ARBA" id="ARBA00022490"/>
    </source>
</evidence>
<dbReference type="InterPro" id="IPR036266">
    <property type="entry name" value="SecA_Wing/Scaffold_sf"/>
</dbReference>
<accession>A0A4Z0L7M5</accession>
<dbReference type="GO" id="GO:0006605">
    <property type="term" value="P:protein targeting"/>
    <property type="evidence" value="ECO:0007669"/>
    <property type="project" value="UniProtKB-UniRule"/>
</dbReference>
<dbReference type="Gene3D" id="3.40.50.300">
    <property type="entry name" value="P-loop containing nucleotide triphosphate hydrolases"/>
    <property type="match status" value="2"/>
</dbReference>
<dbReference type="PROSITE" id="PS51194">
    <property type="entry name" value="HELICASE_CTER"/>
    <property type="match status" value="1"/>
</dbReference>
<keyword evidence="8 13" id="KW-0067">ATP-binding</keyword>
<dbReference type="Gene3D" id="1.10.3060.10">
    <property type="entry name" value="Helical scaffold and wing domains of SecA"/>
    <property type="match status" value="1"/>
</dbReference>
<feature type="domain" description="SecA family profile" evidence="17">
    <location>
        <begin position="5"/>
        <end position="770"/>
    </location>
</feature>
<evidence type="ECO:0000256" key="7">
    <source>
        <dbReference type="ARBA" id="ARBA00022741"/>
    </source>
</evidence>